<feature type="transmembrane region" description="Helical" evidence="3">
    <location>
        <begin position="2112"/>
        <end position="2133"/>
    </location>
</feature>
<dbReference type="PANTHER" id="PTHR13037">
    <property type="entry name" value="FORMIN"/>
    <property type="match status" value="1"/>
</dbReference>
<feature type="region of interest" description="Disordered" evidence="2">
    <location>
        <begin position="59"/>
        <end position="98"/>
    </location>
</feature>
<dbReference type="EMBL" id="JAEHOE010000036">
    <property type="protein sequence ID" value="KAG2493641.1"/>
    <property type="molecule type" value="Genomic_DNA"/>
</dbReference>
<proteinExistence type="predicted"/>
<feature type="compositionally biased region" description="Low complexity" evidence="2">
    <location>
        <begin position="16"/>
        <end position="38"/>
    </location>
</feature>
<feature type="compositionally biased region" description="Low complexity" evidence="2">
    <location>
        <begin position="1324"/>
        <end position="1333"/>
    </location>
</feature>
<keyword evidence="5" id="KW-1185">Reference proteome</keyword>
<feature type="region of interest" description="Disordered" evidence="2">
    <location>
        <begin position="598"/>
        <end position="624"/>
    </location>
</feature>
<protein>
    <submittedName>
        <fullName evidence="4">Uncharacterized protein</fullName>
    </submittedName>
</protein>
<gene>
    <name evidence="4" type="ORF">HYH03_008158</name>
</gene>
<feature type="region of interest" description="Disordered" evidence="2">
    <location>
        <begin position="1848"/>
        <end position="1878"/>
    </location>
</feature>
<feature type="compositionally biased region" description="Low complexity" evidence="2">
    <location>
        <begin position="1232"/>
        <end position="1255"/>
    </location>
</feature>
<feature type="transmembrane region" description="Helical" evidence="3">
    <location>
        <begin position="2280"/>
        <end position="2297"/>
    </location>
</feature>
<name>A0A835Y3V7_9CHLO</name>
<feature type="compositionally biased region" description="Low complexity" evidence="2">
    <location>
        <begin position="1268"/>
        <end position="1280"/>
    </location>
</feature>
<feature type="region of interest" description="Disordered" evidence="2">
    <location>
        <begin position="922"/>
        <end position="953"/>
    </location>
</feature>
<feature type="compositionally biased region" description="Low complexity" evidence="2">
    <location>
        <begin position="932"/>
        <end position="951"/>
    </location>
</feature>
<feature type="compositionally biased region" description="Low complexity" evidence="2">
    <location>
        <begin position="2038"/>
        <end position="2051"/>
    </location>
</feature>
<feature type="region of interest" description="Disordered" evidence="2">
    <location>
        <begin position="1224"/>
        <end position="1790"/>
    </location>
</feature>
<feature type="transmembrane region" description="Helical" evidence="3">
    <location>
        <begin position="2219"/>
        <end position="2242"/>
    </location>
</feature>
<keyword evidence="3" id="KW-0812">Transmembrane</keyword>
<feature type="compositionally biased region" description="Basic residues" evidence="2">
    <location>
        <begin position="1727"/>
        <end position="1739"/>
    </location>
</feature>
<organism evidence="4 5">
    <name type="scientific">Edaphochlamys debaryana</name>
    <dbReference type="NCBI Taxonomy" id="47281"/>
    <lineage>
        <taxon>Eukaryota</taxon>
        <taxon>Viridiplantae</taxon>
        <taxon>Chlorophyta</taxon>
        <taxon>core chlorophytes</taxon>
        <taxon>Chlorophyceae</taxon>
        <taxon>CS clade</taxon>
        <taxon>Chlamydomonadales</taxon>
        <taxon>Chlamydomonadales incertae sedis</taxon>
        <taxon>Edaphochlamys</taxon>
    </lineage>
</organism>
<feature type="region of interest" description="Disordered" evidence="2">
    <location>
        <begin position="476"/>
        <end position="500"/>
    </location>
</feature>
<evidence type="ECO:0000256" key="1">
    <source>
        <dbReference type="ARBA" id="ARBA00022581"/>
    </source>
</evidence>
<feature type="transmembrane region" description="Helical" evidence="3">
    <location>
        <begin position="2153"/>
        <end position="2178"/>
    </location>
</feature>
<comment type="caution">
    <text evidence="4">The sequence shown here is derived from an EMBL/GenBank/DDBJ whole genome shotgun (WGS) entry which is preliminary data.</text>
</comment>
<feature type="region of interest" description="Disordered" evidence="2">
    <location>
        <begin position="2029"/>
        <end position="2064"/>
    </location>
</feature>
<feature type="transmembrane region" description="Helical" evidence="3">
    <location>
        <begin position="210"/>
        <end position="231"/>
    </location>
</feature>
<evidence type="ECO:0000256" key="2">
    <source>
        <dbReference type="SAM" id="MobiDB-lite"/>
    </source>
</evidence>
<evidence type="ECO:0000256" key="3">
    <source>
        <dbReference type="SAM" id="Phobius"/>
    </source>
</evidence>
<keyword evidence="3" id="KW-1133">Transmembrane helix</keyword>
<keyword evidence="1" id="KW-0945">Host-virus interaction</keyword>
<feature type="compositionally biased region" description="Low complexity" evidence="2">
    <location>
        <begin position="1371"/>
        <end position="1382"/>
    </location>
</feature>
<dbReference type="OrthoDB" id="553159at2759"/>
<feature type="compositionally biased region" description="Acidic residues" evidence="2">
    <location>
        <begin position="1450"/>
        <end position="1462"/>
    </location>
</feature>
<dbReference type="Proteomes" id="UP000612055">
    <property type="component" value="Unassembled WGS sequence"/>
</dbReference>
<sequence>MLLAPHNSTASAVSEQPQTAAAASNAPRPSPAATRAQPSAPWRIRALLSLIFSAFSTSPPRVKERGFGRLSTSGSSSPDGADPRGQLPASRGLGGRAEASRSSGISLRFASADLEQRFSDFLARTTFVHSLLMHAFYATGVNLAFVLRNVNEPPAAALGRWDCAAQLEAGALRPSFPCDGSPAQQARHVVANFPFYFLARPAILCDWGCVFNFVAMALVAAWLLLLAATGARHRPSGPAWRLWLRWRVQALSVTPLYSWCLAVPTTVLAAGPDRWWQLGSYNLLHGAVRQPGWDAAVFALLTGGLRQVRFAQLAPVCLVRAAVASLVGAYVDVRDAAAMVAAATVSSSIGGAADVNATEFEGALAGSSTNGGGQAAAPLAAAWAAAACRHLAAMVPLACLPLAWWWWSERSMRAAFLALEEAAAASTAATTPEPGKALASSGKAGSSKLEGGAGAFAAAAASFAPAAVATNAAALASGPGGSRQASRLTRGSTGSRGLPATASSFQAAASSVPPFPSIASSGALCSQAPDAGLSCLLSTADSSLSALSSGRSGIGLGRAGSISGPADVSGSPPAAVMLASAASATSWWDEAAAGAVATPTATSASQRSSFGPAQTAIEEDEEPLAPLARRPSVLAQPIMRGTLYARPLVAAAPAGPVGSATQLRGRPPGLVAGGGGCLPPSMRYQGLTCMQAISVRRPTGTHEAYADRLAAAVTPLIFPPPSAPTEAPAASIQYPGPAYTAAPSPPFAARTGGFVVVEGCVQLIAWVRGVDGSVSQRLLELDSQLAAALGLDESAVASLAAAQAAAGGQPLALQRGAGGPTAPLALPAPAPMSAAPALALAVPALPPPPAVSAPAAPLLPPFPGLHQALAGTLPDASRVGPWAVQGPQGEVAEYNNHIALPPQLPCSTSPYDVLHGSGALPACMQPPPIPQPSGSWPQSSAPASAPPDASSTLADGAPVAIECAWTPCVPTAPADAPPVELELGLTSAVSQTLRLLLVQHGVLLADFTCVLGEGAQVLALPVPSQPSPTVLQLVFAPAAGAATPSSPLLYDIATLLAVPPEVASELAVLSQVMRMEYGGAAAHAAAASGAAWRDHYAPLISDLAFLMERAELAAAAEAASRNGGSASGELATLVAAAAADGPSAVLRVAQQLMGYLEANGMPGSGRFVAETAHAALRLHASAGGASLPASPQRALDGGSAAPPPLRLTAPPAGFRAERLLQAPAAGTGSDSPRLAAQRAAARAAAAVESPRAPVPSTSARSSLEFARPAQQQQQQPQQQATPSAASGRATPKLFSPFASSTEPWPDADENDDLGAGPSGAQQDAPRSAAPPAGGAEGHTPLKLPLGLPSPFSAAAAPWGDSDSQSEVEDTAAAAAGSSCASAERQQEPEIKLPPGIPSPFSAAMAPWPEDDEAEPEAPSPVPQPAQEEEPVIKLPAGLPSPFSAAMQPWPEDDEDEQGPEQEPEIKLPEGLPSPFSAAMQPWPEAEDEEAAQPEAGGNGSGSPAGAEPEIKLPAGLPSPFSAAMQAWAEEEEVEPEPKPSASGSRPDPEPELKLPAGLPSPFAAAMQPWPEEEEDGAESPHAPPAVAEAQEPEIKLPAGLPSPFSAAMQPWPSSSEDDGAAEAPPAEPPPAPATAAASTSASGHEPIIKLPAGLPSPFAAAMAPWPEEDPPEQAASAGSGAGAEDLNFPGGSAATGTPHASPFALAGLMPFQDSSGSAGTDGDGIPRGRRRFRSAAKRRGAADDVGSGGGGKAARHHRLDPEPISSCSSDRVSAAAPTASNGTNTSPFSGRTTAAAELVYESSPVPSSSARLGTRLASTLAGRTSKFHCGDSEDPVPSHVIALRHSEDAGGAAASARQLSRPVRRPTARSSSSELPPYCSAAATASCSTPERGPSTAASGALAQAAAQATAAKLTSKASLGYGLTPDTPARVAGFFAQPSVADSGCLASGKSDTPASPSCGLHGSPAPPGLGLMPPYRCSGSGGGAGGGQAVVGYGGVMPVAGQPGGGLALLTRRRIITALRDSCLGYTDPSPPVAPTSPTQAPAAVPAPATLTSGPDAHPSAPALRQRRLGSASAVARQLFRVGRGAASARPSREASFGVYHSRQALALDGYALVCVAAKTVVCMVLPYILYGTLDRKELLQLVGPHFFLRLLSFAPKAVLLLLAAYSSILASLGLAPAPPPSTPSTAVAAPGLNGRAAALRARAVRAQQWAVAWREAWVLGCGYAELLLLMLPMALGVWAPPGSLVQRLNGLGFEVLMDGVQRNAFDQVRTRRRLPQHTLHCVLLYALVAFQLGLPHAFARVFLIWLSGFVTCLIVEIPRRVDFAVLHSGDTPPPLAAPPQLQLQLQQQPGLRHAAGEALGLGGRTAGGHADGGHAQVVAGARGGGLVGDGEG</sequence>
<accession>A0A835Y3V7</accession>
<dbReference type="PANTHER" id="PTHR13037:SF24">
    <property type="entry name" value="POLYCOMB PROTEIN PCL-RELATED"/>
    <property type="match status" value="1"/>
</dbReference>
<feature type="region of interest" description="Disordered" evidence="2">
    <location>
        <begin position="1185"/>
        <end position="1210"/>
    </location>
</feature>
<evidence type="ECO:0000313" key="5">
    <source>
        <dbReference type="Proteomes" id="UP000612055"/>
    </source>
</evidence>
<keyword evidence="3" id="KW-0472">Membrane</keyword>
<feature type="compositionally biased region" description="Polar residues" evidence="2">
    <location>
        <begin position="1"/>
        <end position="15"/>
    </location>
</feature>
<evidence type="ECO:0000313" key="4">
    <source>
        <dbReference type="EMBL" id="KAG2493641.1"/>
    </source>
</evidence>
<feature type="region of interest" description="Disordered" evidence="2">
    <location>
        <begin position="1"/>
        <end position="38"/>
    </location>
</feature>
<feature type="compositionally biased region" description="Polar residues" evidence="2">
    <location>
        <begin position="483"/>
        <end position="495"/>
    </location>
</feature>
<reference evidence="4" key="1">
    <citation type="journal article" date="2020" name="bioRxiv">
        <title>Comparative genomics of Chlamydomonas.</title>
        <authorList>
            <person name="Craig R.J."/>
            <person name="Hasan A.R."/>
            <person name="Ness R.W."/>
            <person name="Keightley P.D."/>
        </authorList>
    </citation>
    <scope>NUCLEOTIDE SEQUENCE</scope>
    <source>
        <strain evidence="4">CCAP 11/70</strain>
    </source>
</reference>
<feature type="compositionally biased region" description="Polar residues" evidence="2">
    <location>
        <begin position="1778"/>
        <end position="1790"/>
    </location>
</feature>